<dbReference type="Pfam" id="PF04740">
    <property type="entry name" value="LXG"/>
    <property type="match status" value="1"/>
</dbReference>
<accession>A0A6H0UFY7</accession>
<dbReference type="RefSeq" id="WP_167838679.1">
    <property type="nucleotide sequence ID" value="NZ_CP047616.1"/>
</dbReference>
<protein>
    <recommendedName>
        <fullName evidence="4">LXG domain-containing protein</fullName>
    </recommendedName>
</protein>
<keyword evidence="2" id="KW-0175">Coiled coil</keyword>
<evidence type="ECO:0000256" key="2">
    <source>
        <dbReference type="SAM" id="Coils"/>
    </source>
</evidence>
<evidence type="ECO:0000313" key="6">
    <source>
        <dbReference type="Proteomes" id="UP000501945"/>
    </source>
</evidence>
<name>A0A6H0UFY7_9LACT</name>
<feature type="coiled-coil region" evidence="2">
    <location>
        <begin position="91"/>
        <end position="169"/>
    </location>
</feature>
<keyword evidence="3" id="KW-1133">Transmembrane helix</keyword>
<dbReference type="EMBL" id="CP047616">
    <property type="protein sequence ID" value="QIW53693.1"/>
    <property type="molecule type" value="Genomic_DNA"/>
</dbReference>
<dbReference type="Proteomes" id="UP000501945">
    <property type="component" value="Chromosome"/>
</dbReference>
<evidence type="ECO:0000256" key="1">
    <source>
        <dbReference type="ARBA" id="ARBA00034117"/>
    </source>
</evidence>
<keyword evidence="3" id="KW-0472">Membrane</keyword>
<feature type="transmembrane region" description="Helical" evidence="3">
    <location>
        <begin position="346"/>
        <end position="369"/>
    </location>
</feature>
<dbReference type="PROSITE" id="PS51756">
    <property type="entry name" value="LXG"/>
    <property type="match status" value="1"/>
</dbReference>
<dbReference type="InterPro" id="IPR006829">
    <property type="entry name" value="LXG_dom"/>
</dbReference>
<evidence type="ECO:0000256" key="3">
    <source>
        <dbReference type="SAM" id="Phobius"/>
    </source>
</evidence>
<reference evidence="5 6" key="1">
    <citation type="submission" date="2019-12" db="EMBL/GenBank/DDBJ databases">
        <title>Whole genome sequences of Lactococcus raffinolactis strains isolated from sewage.</title>
        <authorList>
            <person name="Ybazeta G."/>
            <person name="Ross M."/>
            <person name="Brabant-Kirwan D."/>
            <person name="Saleh M."/>
            <person name="Dillon J.A."/>
            <person name="Splinter K."/>
            <person name="Nokhbeh R."/>
        </authorList>
    </citation>
    <scope>NUCLEOTIDE SEQUENCE [LARGE SCALE GENOMIC DNA]</scope>
    <source>
        <strain evidence="5 6">Lr_19_5</strain>
    </source>
</reference>
<keyword evidence="3" id="KW-0812">Transmembrane</keyword>
<evidence type="ECO:0000259" key="4">
    <source>
        <dbReference type="PROSITE" id="PS51756"/>
    </source>
</evidence>
<proteinExistence type="inferred from homology"/>
<evidence type="ECO:0000313" key="5">
    <source>
        <dbReference type="EMBL" id="QIW53693.1"/>
    </source>
</evidence>
<dbReference type="AlphaFoldDB" id="A0A6H0UFY7"/>
<feature type="domain" description="LXG" evidence="4">
    <location>
        <begin position="1"/>
        <end position="241"/>
    </location>
</feature>
<organism evidence="5 6">
    <name type="scientific">Pseudolactococcus raffinolactis</name>
    <dbReference type="NCBI Taxonomy" id="1366"/>
    <lineage>
        <taxon>Bacteria</taxon>
        <taxon>Bacillati</taxon>
        <taxon>Bacillota</taxon>
        <taxon>Bacilli</taxon>
        <taxon>Lactobacillales</taxon>
        <taxon>Streptococcaceae</taxon>
        <taxon>Pseudolactococcus</taxon>
    </lineage>
</organism>
<sequence length="405" mass="44037">MGLIYNPNESQELVSNFEANIKTCEQILRDLKKGNTHLVNALNGNQLSGAAFTAGKGLFTQLVMPTVAKADTAIRELNTRLQQYIQYTGAAGSEILDEDKLEQQLQELRNQQTMMMSQIRLYQNQARVSETPEISAMCYDYANTLNQHLGTLQDDIRKVEEKLKKLHELDMKIAPLFSGIASEFSNICAGVSAIGSATFDSSGKFKLNIKKSDIAHFKDFVGDIYEDTKNETLNTILQETIKDGIESNSEKAAALAEENIWKNRYATELANGKIMGKVPGATASAMRDAEQMALQSGKTLGRCVTGGFAVVGGIMDGFSDYQEDKDVGKAVAHGALSIGGSVAVAVFVPGIGWGIAASVVVGIGVNWLFEKKFTKDFFKAQEKKIGKALKGVSDFFGSVGKVLSW</sequence>
<gene>
    <name evidence="5" type="ORF">GU336_05820</name>
</gene>
<comment type="similarity">
    <text evidence="1">In the N-terminal section; belongs to the LXG family.</text>
</comment>